<feature type="domain" description="Tail spike" evidence="3">
    <location>
        <begin position="95"/>
        <end position="346"/>
    </location>
</feature>
<comment type="caution">
    <text evidence="4">The sequence shown here is derived from an EMBL/GenBank/DDBJ whole genome shotgun (WGS) entry which is preliminary data.</text>
</comment>
<evidence type="ECO:0000256" key="2">
    <source>
        <dbReference type="SAM" id="MobiDB-lite"/>
    </source>
</evidence>
<evidence type="ECO:0000313" key="5">
    <source>
        <dbReference type="Proteomes" id="UP000030401"/>
    </source>
</evidence>
<name>A0A0A5GA28_9BACI</name>
<dbReference type="GO" id="GO:0030198">
    <property type="term" value="P:extracellular matrix organization"/>
    <property type="evidence" value="ECO:0007669"/>
    <property type="project" value="TreeGrafter"/>
</dbReference>
<dbReference type="GO" id="GO:0031012">
    <property type="term" value="C:extracellular matrix"/>
    <property type="evidence" value="ECO:0007669"/>
    <property type="project" value="TreeGrafter"/>
</dbReference>
<dbReference type="InterPro" id="IPR010572">
    <property type="entry name" value="Tail_dom"/>
</dbReference>
<feature type="region of interest" description="Disordered" evidence="2">
    <location>
        <begin position="744"/>
        <end position="780"/>
    </location>
</feature>
<dbReference type="GO" id="GO:0005615">
    <property type="term" value="C:extracellular space"/>
    <property type="evidence" value="ECO:0007669"/>
    <property type="project" value="TreeGrafter"/>
</dbReference>
<dbReference type="eggNOG" id="COG4733">
    <property type="taxonomic scope" value="Bacteria"/>
</dbReference>
<dbReference type="NCBIfam" id="TIGR01665">
    <property type="entry name" value="put_anti_recept"/>
    <property type="match status" value="1"/>
</dbReference>
<dbReference type="Gene3D" id="1.20.5.320">
    <property type="entry name" value="6-Phosphogluconate Dehydrogenase, domain 3"/>
    <property type="match status" value="1"/>
</dbReference>
<dbReference type="Proteomes" id="UP000030401">
    <property type="component" value="Unassembled WGS sequence"/>
</dbReference>
<dbReference type="InterPro" id="IPR007119">
    <property type="entry name" value="Phage_tail_spike_N"/>
</dbReference>
<dbReference type="Gene3D" id="2.60.120.260">
    <property type="entry name" value="Galactose-binding domain-like"/>
    <property type="match status" value="1"/>
</dbReference>
<dbReference type="Pfam" id="PF06605">
    <property type="entry name" value="Prophage_tail"/>
    <property type="match status" value="1"/>
</dbReference>
<feature type="coiled-coil region" evidence="1">
    <location>
        <begin position="1091"/>
        <end position="1171"/>
    </location>
</feature>
<evidence type="ECO:0000259" key="3">
    <source>
        <dbReference type="Pfam" id="PF06605"/>
    </source>
</evidence>
<evidence type="ECO:0000256" key="1">
    <source>
        <dbReference type="SAM" id="Coils"/>
    </source>
</evidence>
<dbReference type="SUPFAM" id="SSF158682">
    <property type="entry name" value="TerB-like"/>
    <property type="match status" value="1"/>
</dbReference>
<dbReference type="InterPro" id="IPR050149">
    <property type="entry name" value="Collagen_superfamily"/>
</dbReference>
<feature type="region of interest" description="Disordered" evidence="2">
    <location>
        <begin position="522"/>
        <end position="563"/>
    </location>
</feature>
<evidence type="ECO:0000313" key="4">
    <source>
        <dbReference type="EMBL" id="KGX88033.1"/>
    </source>
</evidence>
<reference evidence="4 5" key="1">
    <citation type="submission" date="2013-08" db="EMBL/GenBank/DDBJ databases">
        <authorList>
            <person name="Huang J."/>
            <person name="Wang G."/>
        </authorList>
    </citation>
    <scope>NUCLEOTIDE SEQUENCE [LARGE SCALE GENOMIC DNA]</scope>
    <source>
        <strain evidence="4 5">JSM 072002</strain>
    </source>
</reference>
<keyword evidence="5" id="KW-1185">Reference proteome</keyword>
<accession>A0A0A5GA28</accession>
<dbReference type="STRING" id="1385512.N784_12985"/>
<gene>
    <name evidence="4" type="ORF">N784_12985</name>
</gene>
<feature type="compositionally biased region" description="Polar residues" evidence="2">
    <location>
        <begin position="601"/>
        <end position="613"/>
    </location>
</feature>
<feature type="compositionally biased region" description="Polar residues" evidence="2">
    <location>
        <begin position="522"/>
        <end position="532"/>
    </location>
</feature>
<sequence length="1624" mass="180093">MIHAIDGQTDQIVGIIPNEEIIEDVYKRSLKDTLETFNFTTFADKSYSEYLGKRNKVIIQDEDGRFRELLIHESGKIHEDSLEMNVFCVGSYQVLKKSAVIKPQTLKKQTPDSAAGIALDGTEWQVGIVEGTGVRTFHIKKHTNPYSLLKRIATEFDLELDFRIETNGHKITGRYVDLVQQIGQWRGREVEFGKDLLHISRRELTDNVYTALVGLGPEKDDGTRLEIFVEDKEALQRWGRPDPVTGELQHIIGTYEPQSDDQNMSLDRLRVLTENELEKRVNEVVEYETTIADLENVPNMQNQKTRFGDTLRIKDTKFHPPLFLEARVFEMSGSIKRRKCKKIKLGDYIEFSEEEVQSVWESLRDEIRKRLARMLITTIASSAGETFKNGLGTTDLTAQVFLNGEEVDEEGELYGYVWRKYDKHGLPVSNWNKSGKTITATAEEIDEKAVFACEIVLEQVASIGRITVTNIFDGERGPQGIPGSPGKDGQSLYTWIKYADDEKGGGMSNYPENKPYIGIAENKSTSNESDNPSDYKWSKVLGPKGEQGKEGPQGIRGEDGQDGMPRYTWIRYADDEKGNGMSNFPIGKSYIGIATNKLTEQESSNPGDYTWQKTKGEQGPQGLQGLQGPRGNQGIQGPKGVDGKPSYTHIAYADTASGGGFSQSPAGKLYMGVYVDDKSQDSSNPSDYKWSLIKGADGEDGIPGKPGADGRTPYLHIAYADTSTGGGFSQDPTGKEYIGTYTDFKQADSNNPNDYKWQRAKGDKGDKGPQGVQGPRGKDGQTLYTWVKYADTPTSGMSDSPTGKEYIGLAYNNTSPSESSRYSDYKWSLVKGDKGVPGAPGKDGQTTYTWVKYADDKDGNGMSDDSEGKRYLGLAYNKTTANESSNPSDYNWSPLYDNVRPGVRNYILDSVNYPLSPYKISTTKTITEDATVPSGYIATFKAARDNDSETNEGAFFLPIKSKAPKATSFGERYMFSGYIKGNREFNVRVLGNSSKMISRNISKITTNWFKFECVYEITDENAPNYNMHFWISDFNMGDEIHFHSIKIEKGNIATDWTPAPEDERAYAEYIANLKAEAERIKAEAYADGIVTAEEKARIDDVQAKLKQAKQHANDVSNQAENNAKDHADAVAKAKAELAKTQAKAYADGRVTEEEKRAIADAEEKLRLAKEYANTQADEAESNAKGHANAVSEAAYLDAINDAEEYMESNGVMQGAKYNGVSITNADGFVTARGDGLVRTVMNSTLGYVIQRRSSKASPWQNVLYFDTQGNAKYAGDIQGSNGVFGNVTAVDGDFFLQDEFTSTKYIISPKQNKIKDHSFEMVKTGGGVSATYNWLDMAPNSRQPLVGWRIGGGDPRVAAVLAPDVADAHPMLGAQSIVVKSGNFVQQLVTGISPSTTYTLSGFFKRQWKVMSGGIPSFTVWHANAFGAKMTRIKVGKFSKVPNDYSVVRHSMTFKTPSNFATDDTLMVVVWADTDRWVQCDGVQLVEGRYPSAYSHEDSIWDTLKGDYPIRSKKQILWSGSVYLTDVANIKPDKNIHDCENGWILEWARTGRNVAVQHTIIPKMAIQRGMDSIHDIFTSSFSGSNVNVTGKIINASYNKLTGNAMNDNGGNNSNSIQLRAVYEF</sequence>
<keyword evidence="1" id="KW-0175">Coiled coil</keyword>
<dbReference type="RefSeq" id="WP_052127133.1">
    <property type="nucleotide sequence ID" value="NZ_AVPG01000004.1"/>
</dbReference>
<dbReference type="EMBL" id="AVPG01000004">
    <property type="protein sequence ID" value="KGX88033.1"/>
    <property type="molecule type" value="Genomic_DNA"/>
</dbReference>
<dbReference type="PANTHER" id="PTHR24023">
    <property type="entry name" value="COLLAGEN ALPHA"/>
    <property type="match status" value="1"/>
</dbReference>
<dbReference type="PANTHER" id="PTHR24023:SF1082">
    <property type="entry name" value="COLLAGEN TRIPLE HELIX REPEAT"/>
    <property type="match status" value="1"/>
</dbReference>
<dbReference type="InterPro" id="IPR029024">
    <property type="entry name" value="TerB-like"/>
</dbReference>
<protein>
    <recommendedName>
        <fullName evidence="3">Tail spike domain-containing protein</fullName>
    </recommendedName>
</protein>
<dbReference type="GO" id="GO:0030020">
    <property type="term" value="F:extracellular matrix structural constituent conferring tensile strength"/>
    <property type="evidence" value="ECO:0007669"/>
    <property type="project" value="TreeGrafter"/>
</dbReference>
<dbReference type="CDD" id="cd07177">
    <property type="entry name" value="terB_like"/>
    <property type="match status" value="1"/>
</dbReference>
<organism evidence="4 5">
    <name type="scientific">Pontibacillus litoralis JSM 072002</name>
    <dbReference type="NCBI Taxonomy" id="1385512"/>
    <lineage>
        <taxon>Bacteria</taxon>
        <taxon>Bacillati</taxon>
        <taxon>Bacillota</taxon>
        <taxon>Bacilli</taxon>
        <taxon>Bacillales</taxon>
        <taxon>Bacillaceae</taxon>
        <taxon>Pontibacillus</taxon>
    </lineage>
</organism>
<feature type="compositionally biased region" description="Low complexity" evidence="2">
    <location>
        <begin position="617"/>
        <end position="633"/>
    </location>
</feature>
<dbReference type="eggNOG" id="COG0840">
    <property type="taxonomic scope" value="Bacteria"/>
</dbReference>
<proteinExistence type="predicted"/>
<feature type="compositionally biased region" description="Basic and acidic residues" evidence="2">
    <location>
        <begin position="756"/>
        <end position="767"/>
    </location>
</feature>
<feature type="region of interest" description="Disordered" evidence="2">
    <location>
        <begin position="601"/>
        <end position="641"/>
    </location>
</feature>